<sequence length="64" mass="7243">MWLALVSTELLTVIAMLALLVGVPLFVVGVIAVFSAYVRFDAEQYLEEVETREGEQANRDDERR</sequence>
<keyword evidence="1" id="KW-1133">Transmembrane helix</keyword>
<evidence type="ECO:0000256" key="1">
    <source>
        <dbReference type="SAM" id="Phobius"/>
    </source>
</evidence>
<dbReference type="PATRIC" id="fig|1114856.3.peg.2767"/>
<comment type="caution">
    <text evidence="2">The sequence shown here is derived from an EMBL/GenBank/DDBJ whole genome shotgun (WGS) entry which is preliminary data.</text>
</comment>
<keyword evidence="1" id="KW-0472">Membrane</keyword>
<protein>
    <submittedName>
        <fullName evidence="2">Uncharacterized protein</fullName>
    </submittedName>
</protein>
<dbReference type="eggNOG" id="arCOG13444">
    <property type="taxonomic scope" value="Archaea"/>
</dbReference>
<dbReference type="AlphaFoldDB" id="L9VR21"/>
<dbReference type="RefSeq" id="WP_006090565.1">
    <property type="nucleotide sequence ID" value="NZ_AOHW01000036.1"/>
</dbReference>
<keyword evidence="1" id="KW-0812">Transmembrane</keyword>
<proteinExistence type="predicted"/>
<organism evidence="2 3">
    <name type="scientific">Natronorubrum tibetense GA33</name>
    <dbReference type="NCBI Taxonomy" id="1114856"/>
    <lineage>
        <taxon>Archaea</taxon>
        <taxon>Methanobacteriati</taxon>
        <taxon>Methanobacteriota</taxon>
        <taxon>Stenosarchaea group</taxon>
        <taxon>Halobacteria</taxon>
        <taxon>Halobacteriales</taxon>
        <taxon>Natrialbaceae</taxon>
        <taxon>Natronorubrum</taxon>
    </lineage>
</organism>
<keyword evidence="3" id="KW-1185">Reference proteome</keyword>
<dbReference type="Proteomes" id="UP000011599">
    <property type="component" value="Unassembled WGS sequence"/>
</dbReference>
<evidence type="ECO:0000313" key="3">
    <source>
        <dbReference type="Proteomes" id="UP000011599"/>
    </source>
</evidence>
<name>L9VR21_9EURY</name>
<dbReference type="EMBL" id="AOHW01000036">
    <property type="protein sequence ID" value="ELY39655.1"/>
    <property type="molecule type" value="Genomic_DNA"/>
</dbReference>
<dbReference type="OrthoDB" id="379408at2157"/>
<evidence type="ECO:0000313" key="2">
    <source>
        <dbReference type="EMBL" id="ELY39655.1"/>
    </source>
</evidence>
<reference evidence="2 3" key="1">
    <citation type="journal article" date="2014" name="PLoS Genet.">
        <title>Phylogenetically driven sequencing of extremely halophilic archaea reveals strategies for static and dynamic osmo-response.</title>
        <authorList>
            <person name="Becker E.A."/>
            <person name="Seitzer P.M."/>
            <person name="Tritt A."/>
            <person name="Larsen D."/>
            <person name="Krusor M."/>
            <person name="Yao A.I."/>
            <person name="Wu D."/>
            <person name="Madern D."/>
            <person name="Eisen J.A."/>
            <person name="Darling A.E."/>
            <person name="Facciotti M.T."/>
        </authorList>
    </citation>
    <scope>NUCLEOTIDE SEQUENCE [LARGE SCALE GENOMIC DNA]</scope>
    <source>
        <strain evidence="2 3">GA33</strain>
    </source>
</reference>
<gene>
    <name evidence="2" type="ORF">C496_13296</name>
</gene>
<accession>L9VR21</accession>
<feature type="transmembrane region" description="Helical" evidence="1">
    <location>
        <begin position="12"/>
        <end position="38"/>
    </location>
</feature>